<protein>
    <submittedName>
        <fullName evidence="2">Uncharacterized protein</fullName>
    </submittedName>
</protein>
<keyword evidence="3" id="KW-1185">Reference proteome</keyword>
<proteinExistence type="predicted"/>
<accession>W9YBJ9</accession>
<evidence type="ECO:0000313" key="3">
    <source>
        <dbReference type="Proteomes" id="UP000019478"/>
    </source>
</evidence>
<evidence type="ECO:0000256" key="1">
    <source>
        <dbReference type="SAM" id="Phobius"/>
    </source>
</evidence>
<sequence>MGGNVPAAELADVNNGDSVTSAVECYRTQLDFGGKKPIPSAVHSEDHTNVSHAKKLILAFQNQRITEFSGVFWFVDTPKAGEELREEAAFINKLAKPESNGHGFCIWKHVVVILKGIGGLGGAREAVSHATRDNTRAQILRGVIVYMSSAIAGVTVSGGRVIHIQQDEHLAVSGDPTAAGALLTANFDATAYIKWIEQTMKCKRCLQSGDPRAFYACHAEVEKIHQHIPYHPGNLLQMHGERDVKDLAKSVGKKMAAVVAVTAAVTTVALPLVVSVMFPPLAPALVVHLTITIAATGAAAPIAEALGKDAFPGIKSRMPLVHLTQLTEDRISKELSEKITKKLSQKIIKKLTEGTSEDSSEEMCEQVPKVLSRKDLKKLARMVEKRVTLREGRRNSGMLSLLDMLPGTALGQNDSDCNKA</sequence>
<dbReference type="GeneID" id="19167720"/>
<dbReference type="HOGENOM" id="CLU_644045_0_0_1"/>
<dbReference type="RefSeq" id="XP_007731920.1">
    <property type="nucleotide sequence ID" value="XM_007733730.1"/>
</dbReference>
<gene>
    <name evidence="2" type="ORF">A1O3_03594</name>
</gene>
<dbReference type="OrthoDB" id="8954335at2759"/>
<dbReference type="EMBL" id="AMGY01000003">
    <property type="protein sequence ID" value="EXJ86641.1"/>
    <property type="molecule type" value="Genomic_DNA"/>
</dbReference>
<feature type="transmembrane region" description="Helical" evidence="1">
    <location>
        <begin position="284"/>
        <end position="307"/>
    </location>
</feature>
<organism evidence="2 3">
    <name type="scientific">Capronia epimyces CBS 606.96</name>
    <dbReference type="NCBI Taxonomy" id="1182542"/>
    <lineage>
        <taxon>Eukaryota</taxon>
        <taxon>Fungi</taxon>
        <taxon>Dikarya</taxon>
        <taxon>Ascomycota</taxon>
        <taxon>Pezizomycotina</taxon>
        <taxon>Eurotiomycetes</taxon>
        <taxon>Chaetothyriomycetidae</taxon>
        <taxon>Chaetothyriales</taxon>
        <taxon>Herpotrichiellaceae</taxon>
        <taxon>Capronia</taxon>
    </lineage>
</organism>
<evidence type="ECO:0000313" key="2">
    <source>
        <dbReference type="EMBL" id="EXJ86641.1"/>
    </source>
</evidence>
<comment type="caution">
    <text evidence="2">The sequence shown here is derived from an EMBL/GenBank/DDBJ whole genome shotgun (WGS) entry which is preliminary data.</text>
</comment>
<keyword evidence="1" id="KW-0812">Transmembrane</keyword>
<keyword evidence="1" id="KW-1133">Transmembrane helix</keyword>
<feature type="transmembrane region" description="Helical" evidence="1">
    <location>
        <begin position="255"/>
        <end position="278"/>
    </location>
</feature>
<name>W9YBJ9_9EURO</name>
<dbReference type="AlphaFoldDB" id="W9YBJ9"/>
<keyword evidence="1" id="KW-0472">Membrane</keyword>
<dbReference type="Proteomes" id="UP000019478">
    <property type="component" value="Unassembled WGS sequence"/>
</dbReference>
<reference evidence="2 3" key="1">
    <citation type="submission" date="2013-03" db="EMBL/GenBank/DDBJ databases">
        <title>The Genome Sequence of Capronia epimyces CBS 606.96.</title>
        <authorList>
            <consortium name="The Broad Institute Genomics Platform"/>
            <person name="Cuomo C."/>
            <person name="de Hoog S."/>
            <person name="Gorbushina A."/>
            <person name="Walker B."/>
            <person name="Young S.K."/>
            <person name="Zeng Q."/>
            <person name="Gargeya S."/>
            <person name="Fitzgerald M."/>
            <person name="Haas B."/>
            <person name="Abouelleil A."/>
            <person name="Allen A.W."/>
            <person name="Alvarado L."/>
            <person name="Arachchi H.M."/>
            <person name="Berlin A.M."/>
            <person name="Chapman S.B."/>
            <person name="Gainer-Dewar J."/>
            <person name="Goldberg J."/>
            <person name="Griggs A."/>
            <person name="Gujja S."/>
            <person name="Hansen M."/>
            <person name="Howarth C."/>
            <person name="Imamovic A."/>
            <person name="Ireland A."/>
            <person name="Larimer J."/>
            <person name="McCowan C."/>
            <person name="Murphy C."/>
            <person name="Pearson M."/>
            <person name="Poon T.W."/>
            <person name="Priest M."/>
            <person name="Roberts A."/>
            <person name="Saif S."/>
            <person name="Shea T."/>
            <person name="Sisk P."/>
            <person name="Sykes S."/>
            <person name="Wortman J."/>
            <person name="Nusbaum C."/>
            <person name="Birren B."/>
        </authorList>
    </citation>
    <scope>NUCLEOTIDE SEQUENCE [LARGE SCALE GENOMIC DNA]</scope>
    <source>
        <strain evidence="2 3">CBS 606.96</strain>
    </source>
</reference>